<evidence type="ECO:0000256" key="7">
    <source>
        <dbReference type="ARBA" id="ARBA00023136"/>
    </source>
</evidence>
<evidence type="ECO:0000256" key="8">
    <source>
        <dbReference type="SAM" id="Phobius"/>
    </source>
</evidence>
<keyword evidence="6 8" id="KW-1133">Transmembrane helix</keyword>
<dbReference type="EMBL" id="BBRZ01000021">
    <property type="protein sequence ID" value="GAM55982.1"/>
    <property type="molecule type" value="Genomic_DNA"/>
</dbReference>
<dbReference type="InterPro" id="IPR004706">
    <property type="entry name" value="Arsenical-R_Acr3"/>
</dbReference>
<comment type="subcellular location">
    <subcellularLocation>
        <location evidence="1">Cell membrane</location>
        <topology evidence="1">Multi-pass membrane protein</topology>
    </subcellularLocation>
</comment>
<evidence type="ECO:0000256" key="6">
    <source>
        <dbReference type="ARBA" id="ARBA00022989"/>
    </source>
</evidence>
<keyword evidence="3" id="KW-0813">Transport</keyword>
<dbReference type="InterPro" id="IPR038770">
    <property type="entry name" value="Na+/solute_symporter_sf"/>
</dbReference>
<dbReference type="GO" id="GO:0005886">
    <property type="term" value="C:plasma membrane"/>
    <property type="evidence" value="ECO:0007669"/>
    <property type="project" value="UniProtKB-SubCell"/>
</dbReference>
<sequence length="119" mass="12989">MSQAQTAAPKMSFLDRYLTLWIFLAMAVGVGIGAIFPEVAEINEAMSVGGTNIPLAIGLILMMYPPLAKVDYSLLGKVTKDREAIKLSLFMNWVVGPILMFVLALTFLGDHPATWWGLS</sequence>
<evidence type="ECO:0000256" key="1">
    <source>
        <dbReference type="ARBA" id="ARBA00004651"/>
    </source>
</evidence>
<dbReference type="PANTHER" id="PTHR43057">
    <property type="entry name" value="ARSENITE EFFLUX TRANSPORTER"/>
    <property type="match status" value="1"/>
</dbReference>
<proteinExistence type="inferred from homology"/>
<dbReference type="Gene3D" id="1.20.1530.20">
    <property type="match status" value="1"/>
</dbReference>
<dbReference type="Pfam" id="PF01758">
    <property type="entry name" value="SBF"/>
    <property type="match status" value="1"/>
</dbReference>
<keyword evidence="5 8" id="KW-0812">Transmembrane</keyword>
<evidence type="ECO:0000256" key="5">
    <source>
        <dbReference type="ARBA" id="ARBA00022692"/>
    </source>
</evidence>
<reference evidence="9 10" key="1">
    <citation type="submission" date="2015-01" db="EMBL/GenBank/DDBJ databases">
        <title>Vibrio sp. C1 JCM 19231 whole genome shotgun sequence.</title>
        <authorList>
            <person name="Sawabe T."/>
            <person name="Meirelles P."/>
            <person name="Feng G."/>
            <person name="Sayaka M."/>
            <person name="Hattori M."/>
            <person name="Ohkuma M."/>
        </authorList>
    </citation>
    <scope>NUCLEOTIDE SEQUENCE [LARGE SCALE GENOMIC DNA]</scope>
    <source>
        <strain evidence="10">JCM 19231</strain>
    </source>
</reference>
<evidence type="ECO:0000313" key="10">
    <source>
        <dbReference type="Proteomes" id="UP000031671"/>
    </source>
</evidence>
<reference evidence="9 10" key="2">
    <citation type="submission" date="2015-01" db="EMBL/GenBank/DDBJ databases">
        <authorList>
            <consortium name="NBRP consortium"/>
            <person name="Sawabe T."/>
            <person name="Meirelles P."/>
            <person name="Feng G."/>
            <person name="Sayaka M."/>
            <person name="Hattori M."/>
            <person name="Ohkuma M."/>
        </authorList>
    </citation>
    <scope>NUCLEOTIDE SEQUENCE [LARGE SCALE GENOMIC DNA]</scope>
    <source>
        <strain evidence="10">JCM 19231</strain>
    </source>
</reference>
<keyword evidence="10" id="KW-1185">Reference proteome</keyword>
<evidence type="ECO:0000256" key="3">
    <source>
        <dbReference type="ARBA" id="ARBA00022448"/>
    </source>
</evidence>
<dbReference type="GO" id="GO:0015297">
    <property type="term" value="F:antiporter activity"/>
    <property type="evidence" value="ECO:0007669"/>
    <property type="project" value="InterPro"/>
</dbReference>
<keyword evidence="4" id="KW-1003">Cell membrane</keyword>
<keyword evidence="7 8" id="KW-0472">Membrane</keyword>
<dbReference type="PANTHER" id="PTHR43057:SF1">
    <property type="entry name" value="ARSENICAL-RESISTANCE PROTEIN 3"/>
    <property type="match status" value="1"/>
</dbReference>
<dbReference type="GO" id="GO:0015104">
    <property type="term" value="F:antimonite transmembrane transporter activity"/>
    <property type="evidence" value="ECO:0007669"/>
    <property type="project" value="TreeGrafter"/>
</dbReference>
<dbReference type="InterPro" id="IPR002657">
    <property type="entry name" value="BilAc:Na_symport/Acr3"/>
</dbReference>
<dbReference type="GO" id="GO:0015105">
    <property type="term" value="F:arsenite transmembrane transporter activity"/>
    <property type="evidence" value="ECO:0007669"/>
    <property type="project" value="TreeGrafter"/>
</dbReference>
<evidence type="ECO:0000313" key="9">
    <source>
        <dbReference type="EMBL" id="GAM55982.1"/>
    </source>
</evidence>
<gene>
    <name evidence="9" type="ORF">JCM19231_4970</name>
</gene>
<feature type="transmembrane region" description="Helical" evidence="8">
    <location>
        <begin position="48"/>
        <end position="68"/>
    </location>
</feature>
<name>A0A0B8NUM2_9VIBR</name>
<feature type="transmembrane region" description="Helical" evidence="8">
    <location>
        <begin position="18"/>
        <end position="36"/>
    </location>
</feature>
<comment type="similarity">
    <text evidence="2">Belongs to the arsenical resistance-3 (ACR3) (TC 2.A.59) family.</text>
</comment>
<protein>
    <submittedName>
        <fullName evidence="9">Arsenical-resistance protein ACR3</fullName>
    </submittedName>
</protein>
<accession>A0A0B8NUM2</accession>
<evidence type="ECO:0000256" key="2">
    <source>
        <dbReference type="ARBA" id="ARBA00010110"/>
    </source>
</evidence>
<dbReference type="Proteomes" id="UP000031671">
    <property type="component" value="Unassembled WGS sequence"/>
</dbReference>
<evidence type="ECO:0000256" key="4">
    <source>
        <dbReference type="ARBA" id="ARBA00022475"/>
    </source>
</evidence>
<comment type="caution">
    <text evidence="9">The sequence shown here is derived from an EMBL/GenBank/DDBJ whole genome shotgun (WGS) entry which is preliminary data.</text>
</comment>
<dbReference type="AlphaFoldDB" id="A0A0B8NUM2"/>
<feature type="transmembrane region" description="Helical" evidence="8">
    <location>
        <begin position="89"/>
        <end position="109"/>
    </location>
</feature>
<organism evidence="9 10">
    <name type="scientific">Vibrio ishigakensis</name>
    <dbReference type="NCBI Taxonomy" id="1481914"/>
    <lineage>
        <taxon>Bacteria</taxon>
        <taxon>Pseudomonadati</taxon>
        <taxon>Pseudomonadota</taxon>
        <taxon>Gammaproteobacteria</taxon>
        <taxon>Vibrionales</taxon>
        <taxon>Vibrionaceae</taxon>
        <taxon>Vibrio</taxon>
    </lineage>
</organism>